<dbReference type="RefSeq" id="WP_138579584.1">
    <property type="nucleotide sequence ID" value="NZ_CP040819.1"/>
</dbReference>
<dbReference type="InterPro" id="IPR001789">
    <property type="entry name" value="Sig_transdc_resp-reg_receiver"/>
</dbReference>
<dbReference type="SUPFAM" id="SSF52172">
    <property type="entry name" value="CheY-like"/>
    <property type="match status" value="1"/>
</dbReference>
<dbReference type="OrthoDB" id="9782655at2"/>
<dbReference type="SMART" id="SM00448">
    <property type="entry name" value="REC"/>
    <property type="match status" value="1"/>
</dbReference>
<protein>
    <submittedName>
        <fullName evidence="9">Response regulator transcription factor</fullName>
    </submittedName>
</protein>
<dbReference type="SMART" id="SM00421">
    <property type="entry name" value="HTH_LUXR"/>
    <property type="match status" value="1"/>
</dbReference>
<keyword evidence="10" id="KW-1185">Reference proteome</keyword>
<evidence type="ECO:0000256" key="1">
    <source>
        <dbReference type="ARBA" id="ARBA00022553"/>
    </source>
</evidence>
<keyword evidence="2" id="KW-0902">Two-component regulatory system</keyword>
<dbReference type="EMBL" id="CP040819">
    <property type="protein sequence ID" value="QDL94220.1"/>
    <property type="molecule type" value="Genomic_DNA"/>
</dbReference>
<feature type="modified residue" description="4-aspartylphosphate" evidence="6">
    <location>
        <position position="66"/>
    </location>
</feature>
<evidence type="ECO:0000313" key="9">
    <source>
        <dbReference type="EMBL" id="QDL94220.1"/>
    </source>
</evidence>
<dbReference type="GO" id="GO:0006355">
    <property type="term" value="P:regulation of DNA-templated transcription"/>
    <property type="evidence" value="ECO:0007669"/>
    <property type="project" value="InterPro"/>
</dbReference>
<keyword evidence="4" id="KW-0238">DNA-binding</keyword>
<evidence type="ECO:0000256" key="3">
    <source>
        <dbReference type="ARBA" id="ARBA00023015"/>
    </source>
</evidence>
<dbReference type="AlphaFoldDB" id="A0A5B8G2S3"/>
<dbReference type="PANTHER" id="PTHR44688:SF16">
    <property type="entry name" value="DNA-BINDING TRANSCRIPTIONAL ACTIVATOR DEVR_DOSR"/>
    <property type="match status" value="1"/>
</dbReference>
<keyword evidence="9" id="KW-0614">Plasmid</keyword>
<evidence type="ECO:0000259" key="8">
    <source>
        <dbReference type="PROSITE" id="PS50110"/>
    </source>
</evidence>
<dbReference type="FunFam" id="3.40.50.2300:FF:000018">
    <property type="entry name" value="DNA-binding transcriptional regulator NtrC"/>
    <property type="match status" value="1"/>
</dbReference>
<evidence type="ECO:0000256" key="2">
    <source>
        <dbReference type="ARBA" id="ARBA00023012"/>
    </source>
</evidence>
<feature type="domain" description="Response regulatory" evidence="8">
    <location>
        <begin position="17"/>
        <end position="131"/>
    </location>
</feature>
<evidence type="ECO:0000256" key="6">
    <source>
        <dbReference type="PROSITE-ProRule" id="PRU00169"/>
    </source>
</evidence>
<dbReference type="Proteomes" id="UP000305888">
    <property type="component" value="Plasmid pD4M1A"/>
</dbReference>
<dbReference type="PANTHER" id="PTHR44688">
    <property type="entry name" value="DNA-BINDING TRANSCRIPTIONAL ACTIVATOR DEVR_DOSR"/>
    <property type="match status" value="1"/>
</dbReference>
<evidence type="ECO:0000256" key="4">
    <source>
        <dbReference type="ARBA" id="ARBA00023125"/>
    </source>
</evidence>
<sequence>MPESSRTGDAGLAVPARIMVVDDDPSVREALANLLESVDFEVEAYPAPADFLASSNPASANCLILDVRMPMTSGFDVQCALGEAGIRTPVIFITGYGDIPMSVRAMKAGAVDFLAKPFRDQDLLDAVAAAVERDRQRRALDTVRQEHLLRFDTLSAREKQVMRLATSGLMNKEIAFQLGLSMITVKTHRGKVMRKMNARSFADLVRISEMLGEGGASG</sequence>
<dbReference type="CDD" id="cd06170">
    <property type="entry name" value="LuxR_C_like"/>
    <property type="match status" value="1"/>
</dbReference>
<proteinExistence type="predicted"/>
<dbReference type="InterPro" id="IPR036388">
    <property type="entry name" value="WH-like_DNA-bd_sf"/>
</dbReference>
<organism evidence="9 10">
    <name type="scientific">Paroceanicella profunda</name>
    <dbReference type="NCBI Taxonomy" id="2579971"/>
    <lineage>
        <taxon>Bacteria</taxon>
        <taxon>Pseudomonadati</taxon>
        <taxon>Pseudomonadota</taxon>
        <taxon>Alphaproteobacteria</taxon>
        <taxon>Rhodobacterales</taxon>
        <taxon>Paracoccaceae</taxon>
        <taxon>Paroceanicella</taxon>
    </lineage>
</organism>
<reference evidence="9 10" key="1">
    <citation type="submission" date="2019-06" db="EMBL/GenBank/DDBJ databases">
        <title>Genome sequence of Rhodobacteraceae bacterium D4M1.</title>
        <authorList>
            <person name="Cao J."/>
        </authorList>
    </citation>
    <scope>NUCLEOTIDE SEQUENCE [LARGE SCALE GENOMIC DNA]</scope>
    <source>
        <strain evidence="9 10">D4M1</strain>
        <plasmid evidence="10">pd4m1a</plasmid>
    </source>
</reference>
<feature type="domain" description="HTH luxR-type" evidence="7">
    <location>
        <begin position="147"/>
        <end position="212"/>
    </location>
</feature>
<dbReference type="Pfam" id="PF00196">
    <property type="entry name" value="GerE"/>
    <property type="match status" value="1"/>
</dbReference>
<geneLocation type="plasmid" evidence="10">
    <name>pd4m1a</name>
</geneLocation>
<dbReference type="Gene3D" id="3.40.50.2300">
    <property type="match status" value="1"/>
</dbReference>
<accession>A0A5B8G2S3</accession>
<evidence type="ECO:0000256" key="5">
    <source>
        <dbReference type="ARBA" id="ARBA00023163"/>
    </source>
</evidence>
<dbReference type="Pfam" id="PF00072">
    <property type="entry name" value="Response_reg"/>
    <property type="match status" value="1"/>
</dbReference>
<gene>
    <name evidence="9" type="ORF">FDP22_20450</name>
</gene>
<dbReference type="InterPro" id="IPR000792">
    <property type="entry name" value="Tscrpt_reg_LuxR_C"/>
</dbReference>
<dbReference type="InterPro" id="IPR011006">
    <property type="entry name" value="CheY-like_superfamily"/>
</dbReference>
<name>A0A5B8G2S3_9RHOB</name>
<dbReference type="PROSITE" id="PS50043">
    <property type="entry name" value="HTH_LUXR_2"/>
    <property type="match status" value="1"/>
</dbReference>
<evidence type="ECO:0000313" key="10">
    <source>
        <dbReference type="Proteomes" id="UP000305888"/>
    </source>
</evidence>
<dbReference type="KEGG" id="ppru:FDP22_20450"/>
<dbReference type="PRINTS" id="PR00038">
    <property type="entry name" value="HTHLUXR"/>
</dbReference>
<dbReference type="Gene3D" id="1.10.10.10">
    <property type="entry name" value="Winged helix-like DNA-binding domain superfamily/Winged helix DNA-binding domain"/>
    <property type="match status" value="1"/>
</dbReference>
<dbReference type="PROSITE" id="PS50110">
    <property type="entry name" value="RESPONSE_REGULATORY"/>
    <property type="match status" value="1"/>
</dbReference>
<dbReference type="GO" id="GO:0003677">
    <property type="term" value="F:DNA binding"/>
    <property type="evidence" value="ECO:0007669"/>
    <property type="project" value="UniProtKB-KW"/>
</dbReference>
<keyword evidence="1 6" id="KW-0597">Phosphoprotein</keyword>
<dbReference type="CDD" id="cd17537">
    <property type="entry name" value="REC_FixJ"/>
    <property type="match status" value="1"/>
</dbReference>
<keyword evidence="5" id="KW-0804">Transcription</keyword>
<dbReference type="GO" id="GO:0000160">
    <property type="term" value="P:phosphorelay signal transduction system"/>
    <property type="evidence" value="ECO:0007669"/>
    <property type="project" value="UniProtKB-KW"/>
</dbReference>
<keyword evidence="3" id="KW-0805">Transcription regulation</keyword>
<evidence type="ECO:0000259" key="7">
    <source>
        <dbReference type="PROSITE" id="PS50043"/>
    </source>
</evidence>